<protein>
    <recommendedName>
        <fullName evidence="1">Beta-ketoacyl synthase-like N-terminal domain-containing protein</fullName>
    </recommendedName>
</protein>
<organism evidence="2">
    <name type="scientific">hydrothermal vent metagenome</name>
    <dbReference type="NCBI Taxonomy" id="652676"/>
    <lineage>
        <taxon>unclassified sequences</taxon>
        <taxon>metagenomes</taxon>
        <taxon>ecological metagenomes</taxon>
    </lineage>
</organism>
<gene>
    <name evidence="2" type="ORF">MNBD_PLANCTO03-1173</name>
</gene>
<dbReference type="SUPFAM" id="SSF53901">
    <property type="entry name" value="Thiolase-like"/>
    <property type="match status" value="1"/>
</dbReference>
<feature type="non-terminal residue" evidence="2">
    <location>
        <position position="50"/>
    </location>
</feature>
<dbReference type="EMBL" id="UOGK01000111">
    <property type="protein sequence ID" value="VAX37677.1"/>
    <property type="molecule type" value="Genomic_DNA"/>
</dbReference>
<evidence type="ECO:0000313" key="2">
    <source>
        <dbReference type="EMBL" id="VAX37677.1"/>
    </source>
</evidence>
<sequence>MPRTILITGLGTVCALGTGIDPLWQGLLAGNSGLAPITPTAPAAAFDPAG</sequence>
<dbReference type="Pfam" id="PF00109">
    <property type="entry name" value="ketoacyl-synt"/>
    <property type="match status" value="1"/>
</dbReference>
<feature type="domain" description="Beta-ketoacyl synthase-like N-terminal" evidence="1">
    <location>
        <begin position="3"/>
        <end position="39"/>
    </location>
</feature>
<dbReference type="AlphaFoldDB" id="A0A3B1E4T0"/>
<reference evidence="2" key="1">
    <citation type="submission" date="2018-06" db="EMBL/GenBank/DDBJ databases">
        <authorList>
            <person name="Zhirakovskaya E."/>
        </authorList>
    </citation>
    <scope>NUCLEOTIDE SEQUENCE</scope>
</reference>
<accession>A0A3B1E4T0</accession>
<dbReference type="GO" id="GO:0016746">
    <property type="term" value="F:acyltransferase activity"/>
    <property type="evidence" value="ECO:0007669"/>
    <property type="project" value="InterPro"/>
</dbReference>
<dbReference type="InterPro" id="IPR014030">
    <property type="entry name" value="Ketoacyl_synth_N"/>
</dbReference>
<evidence type="ECO:0000259" key="1">
    <source>
        <dbReference type="Pfam" id="PF00109"/>
    </source>
</evidence>
<dbReference type="InterPro" id="IPR016039">
    <property type="entry name" value="Thiolase-like"/>
</dbReference>
<name>A0A3B1E4T0_9ZZZZ</name>
<proteinExistence type="predicted"/>
<dbReference type="Gene3D" id="3.40.47.10">
    <property type="match status" value="1"/>
</dbReference>